<evidence type="ECO:0000256" key="1">
    <source>
        <dbReference type="SAM" id="MobiDB-lite"/>
    </source>
</evidence>
<reference evidence="2 3" key="1">
    <citation type="submission" date="2014-02" db="EMBL/GenBank/DDBJ databases">
        <title>The small core and large imbalanced accessory genome model reveals a collaborative survival strategy of Sorangium cellulosum strains in nature.</title>
        <authorList>
            <person name="Han K."/>
            <person name="Peng R."/>
            <person name="Blom J."/>
            <person name="Li Y.-Z."/>
        </authorList>
    </citation>
    <scope>NUCLEOTIDE SEQUENCE [LARGE SCALE GENOMIC DNA]</scope>
    <source>
        <strain evidence="2 3">So0157-25</strain>
    </source>
</reference>
<feature type="compositionally biased region" description="Basic and acidic residues" evidence="1">
    <location>
        <begin position="30"/>
        <end position="55"/>
    </location>
</feature>
<proteinExistence type="predicted"/>
<sequence>MRTLRDAGGREVGDGSLGGAGREGAGGGTLRREGSLGGAGREDNAGGTLRDEGLASRRSALGGS</sequence>
<feature type="compositionally biased region" description="Gly residues" evidence="1">
    <location>
        <begin position="15"/>
        <end position="29"/>
    </location>
</feature>
<feature type="region of interest" description="Disordered" evidence="1">
    <location>
        <begin position="1"/>
        <end position="64"/>
    </location>
</feature>
<dbReference type="Proteomes" id="UP000075420">
    <property type="component" value="Unassembled WGS sequence"/>
</dbReference>
<evidence type="ECO:0000313" key="2">
    <source>
        <dbReference type="EMBL" id="KYF52529.1"/>
    </source>
</evidence>
<comment type="caution">
    <text evidence="2">The sequence shown here is derived from an EMBL/GenBank/DDBJ whole genome shotgun (WGS) entry which is preliminary data.</text>
</comment>
<dbReference type="EMBL" id="JELY01002439">
    <property type="protein sequence ID" value="KYF52529.1"/>
    <property type="molecule type" value="Genomic_DNA"/>
</dbReference>
<accession>A0A150PA12</accession>
<gene>
    <name evidence="2" type="ORF">BE08_30780</name>
</gene>
<protein>
    <submittedName>
        <fullName evidence="2">Uncharacterized protein</fullName>
    </submittedName>
</protein>
<feature type="compositionally biased region" description="Basic and acidic residues" evidence="1">
    <location>
        <begin position="1"/>
        <end position="13"/>
    </location>
</feature>
<organism evidence="2 3">
    <name type="scientific">Sorangium cellulosum</name>
    <name type="common">Polyangium cellulosum</name>
    <dbReference type="NCBI Taxonomy" id="56"/>
    <lineage>
        <taxon>Bacteria</taxon>
        <taxon>Pseudomonadati</taxon>
        <taxon>Myxococcota</taxon>
        <taxon>Polyangia</taxon>
        <taxon>Polyangiales</taxon>
        <taxon>Polyangiaceae</taxon>
        <taxon>Sorangium</taxon>
    </lineage>
</organism>
<dbReference type="AlphaFoldDB" id="A0A150PA12"/>
<name>A0A150PA12_SORCE</name>
<evidence type="ECO:0000313" key="3">
    <source>
        <dbReference type="Proteomes" id="UP000075420"/>
    </source>
</evidence>